<evidence type="ECO:0000313" key="2">
    <source>
        <dbReference type="EMBL" id="NMA44919.1"/>
    </source>
</evidence>
<keyword evidence="1" id="KW-1133">Transmembrane helix</keyword>
<reference evidence="2 3" key="1">
    <citation type="journal article" date="2020" name="Biotechnol. Biofuels">
        <title>New insights from the biogas microbiome by comprehensive genome-resolved metagenomics of nearly 1600 species originating from multiple anaerobic digesters.</title>
        <authorList>
            <person name="Campanaro S."/>
            <person name="Treu L."/>
            <person name="Rodriguez-R L.M."/>
            <person name="Kovalovszki A."/>
            <person name="Ziels R.M."/>
            <person name="Maus I."/>
            <person name="Zhu X."/>
            <person name="Kougias P.G."/>
            <person name="Basile A."/>
            <person name="Luo G."/>
            <person name="Schluter A."/>
            <person name="Konstantinidis K.T."/>
            <person name="Angelidaki I."/>
        </authorList>
    </citation>
    <scope>NUCLEOTIDE SEQUENCE [LARGE SCALE GENOMIC DNA]</scope>
    <source>
        <strain evidence="2">AS22ysBPME_79</strain>
    </source>
</reference>
<accession>A0A7K4C0S5</accession>
<name>A0A7K4C0S5_9ARCH</name>
<evidence type="ECO:0000256" key="1">
    <source>
        <dbReference type="SAM" id="Phobius"/>
    </source>
</evidence>
<keyword evidence="1" id="KW-0472">Membrane</keyword>
<comment type="caution">
    <text evidence="2">The sequence shown here is derived from an EMBL/GenBank/DDBJ whole genome shotgun (WGS) entry which is preliminary data.</text>
</comment>
<organism evidence="2 3">
    <name type="scientific">Candidatus Iainarchaeum sp</name>
    <dbReference type="NCBI Taxonomy" id="3101447"/>
    <lineage>
        <taxon>Archaea</taxon>
        <taxon>Candidatus Iainarchaeota</taxon>
        <taxon>Candidatus Iainarchaeia</taxon>
        <taxon>Candidatus Iainarchaeales</taxon>
        <taxon>Candidatus Iainarchaeaceae</taxon>
        <taxon>Candidatus Iainarchaeum</taxon>
    </lineage>
</organism>
<protein>
    <submittedName>
        <fullName evidence="2">Uncharacterized protein</fullName>
    </submittedName>
</protein>
<dbReference type="Proteomes" id="UP000526302">
    <property type="component" value="Unassembled WGS sequence"/>
</dbReference>
<keyword evidence="1" id="KW-0812">Transmembrane</keyword>
<feature type="transmembrane region" description="Helical" evidence="1">
    <location>
        <begin position="260"/>
        <end position="283"/>
    </location>
</feature>
<sequence>AVQDVAGTYFKRRWSKLYTGNPLTDTLQPYLLSADDGIAVKFVFQDPKRDSIQNIIVNIYKNIGGVKTLISNGASDVTGNALFFLIAGDKYWLDFTYNGVVIFETQNYSVTSSVVYWTLNLVTGEIQGVDGSFINLVWNPVTDFISKEATSIGYKVNGSKINFTTIDLYTLNGTDKNIFYSTGGVCNTSCTTTILKTNIPYTTGTIYADVNVYTDTNAYMFTYTKKWIIGTTSNIDTQNLFINARLDFGCSTDPLLPCPLTTILSVVLMIILLGGMVFSFNFVNPKGLLIAGLGILAVFTYLGWFWWVALVLMIITSIFYLRSEN</sequence>
<dbReference type="EMBL" id="JAAZKV010000034">
    <property type="protein sequence ID" value="NMA44919.1"/>
    <property type="molecule type" value="Genomic_DNA"/>
</dbReference>
<gene>
    <name evidence="2" type="ORF">GX950_03870</name>
</gene>
<dbReference type="AlphaFoldDB" id="A0A7K4C0S5"/>
<feature type="non-terminal residue" evidence="2">
    <location>
        <position position="1"/>
    </location>
</feature>
<evidence type="ECO:0000313" key="3">
    <source>
        <dbReference type="Proteomes" id="UP000526302"/>
    </source>
</evidence>
<proteinExistence type="predicted"/>
<feature type="transmembrane region" description="Helical" evidence="1">
    <location>
        <begin position="295"/>
        <end position="321"/>
    </location>
</feature>